<evidence type="ECO:0000259" key="4">
    <source>
        <dbReference type="PROSITE" id="PS50994"/>
    </source>
</evidence>
<dbReference type="Gene3D" id="3.30.420.10">
    <property type="entry name" value="Ribonuclease H-like superfamily/Ribonuclease H"/>
    <property type="match status" value="1"/>
</dbReference>
<dbReference type="InterPro" id="IPR005123">
    <property type="entry name" value="Oxoglu/Fe-dep_dioxygenase_dom"/>
</dbReference>
<proteinExistence type="predicted"/>
<dbReference type="InterPro" id="IPR012337">
    <property type="entry name" value="RNaseH-like_sf"/>
</dbReference>
<dbReference type="InterPro" id="IPR036397">
    <property type="entry name" value="RNaseH_sf"/>
</dbReference>
<evidence type="ECO:0000259" key="5">
    <source>
        <dbReference type="PROSITE" id="PS51471"/>
    </source>
</evidence>
<feature type="region of interest" description="Disordered" evidence="3">
    <location>
        <begin position="636"/>
        <end position="668"/>
    </location>
</feature>
<dbReference type="InterPro" id="IPR026992">
    <property type="entry name" value="DIOX_N"/>
</dbReference>
<evidence type="ECO:0000313" key="7">
    <source>
        <dbReference type="Proteomes" id="UP001151760"/>
    </source>
</evidence>
<dbReference type="InterPro" id="IPR001584">
    <property type="entry name" value="Integrase_cat-core"/>
</dbReference>
<feature type="compositionally biased region" description="Basic and acidic residues" evidence="3">
    <location>
        <begin position="658"/>
        <end position="668"/>
    </location>
</feature>
<dbReference type="SUPFAM" id="SSF53098">
    <property type="entry name" value="Ribonuclease H-like"/>
    <property type="match status" value="1"/>
</dbReference>
<dbReference type="PANTHER" id="PTHR47990">
    <property type="entry name" value="2-OXOGLUTARATE (2OG) AND FE(II)-DEPENDENT OXYGENASE SUPERFAMILY PROTEIN-RELATED"/>
    <property type="match status" value="1"/>
</dbReference>
<accession>A0ABQ5EFY8</accession>
<feature type="compositionally biased region" description="Acidic residues" evidence="3">
    <location>
        <begin position="646"/>
        <end position="656"/>
    </location>
</feature>
<evidence type="ECO:0000313" key="6">
    <source>
        <dbReference type="EMBL" id="GJT49834.1"/>
    </source>
</evidence>
<dbReference type="Proteomes" id="UP001151760">
    <property type="component" value="Unassembled WGS sequence"/>
</dbReference>
<keyword evidence="2" id="KW-0408">Iron</keyword>
<name>A0ABQ5EFY8_9ASTR</name>
<reference evidence="6" key="2">
    <citation type="submission" date="2022-01" db="EMBL/GenBank/DDBJ databases">
        <authorList>
            <person name="Yamashiro T."/>
            <person name="Shiraishi A."/>
            <person name="Satake H."/>
            <person name="Nakayama K."/>
        </authorList>
    </citation>
    <scope>NUCLEOTIDE SEQUENCE</scope>
</reference>
<evidence type="ECO:0000256" key="2">
    <source>
        <dbReference type="ARBA" id="ARBA00023004"/>
    </source>
</evidence>
<dbReference type="InterPro" id="IPR044861">
    <property type="entry name" value="IPNS-like_FE2OG_OXY"/>
</dbReference>
<protein>
    <submittedName>
        <fullName evidence="6">Gibberellin 2-beta-dioxygenase 8-like protein</fullName>
    </submittedName>
</protein>
<dbReference type="InterPro" id="IPR027443">
    <property type="entry name" value="IPNS-like_sf"/>
</dbReference>
<evidence type="ECO:0000256" key="3">
    <source>
        <dbReference type="SAM" id="MobiDB-lite"/>
    </source>
</evidence>
<dbReference type="Pfam" id="PF03171">
    <property type="entry name" value="2OG-FeII_Oxy"/>
    <property type="match status" value="1"/>
</dbReference>
<dbReference type="SUPFAM" id="SSF51197">
    <property type="entry name" value="Clavaminate synthase-like"/>
    <property type="match status" value="1"/>
</dbReference>
<evidence type="ECO:0000256" key="1">
    <source>
        <dbReference type="ARBA" id="ARBA00022723"/>
    </source>
</evidence>
<feature type="domain" description="Fe2OG dioxygenase" evidence="5">
    <location>
        <begin position="147"/>
        <end position="246"/>
    </location>
</feature>
<comment type="caution">
    <text evidence="6">The sequence shown here is derived from an EMBL/GenBank/DDBJ whole genome shotgun (WGS) entry which is preliminary data.</text>
</comment>
<feature type="domain" description="Integrase catalytic" evidence="4">
    <location>
        <begin position="425"/>
        <end position="598"/>
    </location>
</feature>
<dbReference type="Pfam" id="PF14226">
    <property type="entry name" value="DIOX_N"/>
    <property type="match status" value="1"/>
</dbReference>
<keyword evidence="7" id="KW-1185">Reference proteome</keyword>
<reference evidence="6" key="1">
    <citation type="journal article" date="2022" name="Int. J. Mol. Sci.">
        <title>Draft Genome of Tanacetum Coccineum: Genomic Comparison of Closely Related Tanacetum-Family Plants.</title>
        <authorList>
            <person name="Yamashiro T."/>
            <person name="Shiraishi A."/>
            <person name="Nakayama K."/>
            <person name="Satake H."/>
        </authorList>
    </citation>
    <scope>NUCLEOTIDE SEQUENCE</scope>
</reference>
<dbReference type="PROSITE" id="PS50994">
    <property type="entry name" value="INTEGRASE"/>
    <property type="match status" value="1"/>
</dbReference>
<sequence>MDPFDPPFRETYKPLFDNHFNNESRKGNRIVDLQEASECVYELPLIDLSRLNQGGIESEKCKQEIAKASQEWGFFQVINHGVSQEVLENMRSEQVKAFRKPFNDKVNGHYVLDFLAGSYQWGTPSATCLRQLAWSEAFHVPLTDISTIDGVTSLRYPSCPISTHVFGLMPHTDSDFLTILHQDHVGGLQLLKNGKWIAVNPKQEILIVIIGDLFQAWSNGTYKSVEHRVVANKHFERFSTAYFLCPSYDTIIESCDETPIYRRFTFKEFRQQVQEDVKTFGHKIGLSSQVKDYKIDLLVQQYKQFTILEEESIDSGFARFNTIITSLKALDEGFSSKNYDDLIGNLKVHEVVMEKDSEIYRGKKERVKSIALKAKKESSDDETSTSGSDGKEYVMAVRNFKKFFRRRVNLLGNQEKKRSHSDKGMRSKERMIRNALDAVNQIISLVIVQNHLVTKIKRHSLEVLGVIVKMTSRTKLTMKLVLWLNRQMRKIQNHLGSSIVAIRTDHGREFDNEIQFRAYCDAQGITHNFSTPRTPQSDGVVERKNRTLQEMSRTMLNEQSIPQNFWCNAVDTSTYIFNRILIRPILRKTPYEIFRVLNKHIMKVEESLNVTFDESHPPTKLSPLVDDDVGEEEAIENNTKVVNNSNEEDESIEADEVVNIKESKNDPL</sequence>
<dbReference type="Gene3D" id="2.60.120.330">
    <property type="entry name" value="B-lactam Antibiotic, Isopenicillin N Synthase, Chain"/>
    <property type="match status" value="2"/>
</dbReference>
<organism evidence="6 7">
    <name type="scientific">Tanacetum coccineum</name>
    <dbReference type="NCBI Taxonomy" id="301880"/>
    <lineage>
        <taxon>Eukaryota</taxon>
        <taxon>Viridiplantae</taxon>
        <taxon>Streptophyta</taxon>
        <taxon>Embryophyta</taxon>
        <taxon>Tracheophyta</taxon>
        <taxon>Spermatophyta</taxon>
        <taxon>Magnoliopsida</taxon>
        <taxon>eudicotyledons</taxon>
        <taxon>Gunneridae</taxon>
        <taxon>Pentapetalae</taxon>
        <taxon>asterids</taxon>
        <taxon>campanulids</taxon>
        <taxon>Asterales</taxon>
        <taxon>Asteraceae</taxon>
        <taxon>Asteroideae</taxon>
        <taxon>Anthemideae</taxon>
        <taxon>Anthemidinae</taxon>
        <taxon>Tanacetum</taxon>
    </lineage>
</organism>
<dbReference type="EMBL" id="BQNB010016270">
    <property type="protein sequence ID" value="GJT49834.1"/>
    <property type="molecule type" value="Genomic_DNA"/>
</dbReference>
<dbReference type="PROSITE" id="PS51471">
    <property type="entry name" value="FE2OG_OXY"/>
    <property type="match status" value="1"/>
</dbReference>
<dbReference type="InterPro" id="IPR050231">
    <property type="entry name" value="Iron_ascorbate_oxido_reductase"/>
</dbReference>
<keyword evidence="1" id="KW-0479">Metal-binding</keyword>
<gene>
    <name evidence="6" type="ORF">Tco_0975991</name>
</gene>
<feature type="compositionally biased region" description="Polar residues" evidence="3">
    <location>
        <begin position="636"/>
        <end position="645"/>
    </location>
</feature>